<sequence length="38" mass="4824">MHIPLQKMASDYEIPYTLFLVIKKRHFIFFIYLMRKYK</sequence>
<proteinExistence type="predicted"/>
<name>S5N9T3_SALBN</name>
<organism evidence="1 2">
    <name type="scientific">Salmonella bongori N268-08</name>
    <dbReference type="NCBI Taxonomy" id="1197719"/>
    <lineage>
        <taxon>Bacteria</taxon>
        <taxon>Pseudomonadati</taxon>
        <taxon>Pseudomonadota</taxon>
        <taxon>Gammaproteobacteria</taxon>
        <taxon>Enterobacterales</taxon>
        <taxon>Enterobacteriaceae</taxon>
        <taxon>Salmonella</taxon>
    </lineage>
</organism>
<dbReference type="AlphaFoldDB" id="S5N9T3"/>
<accession>S5N9T3</accession>
<dbReference type="Proteomes" id="UP000015042">
    <property type="component" value="Chromosome"/>
</dbReference>
<dbReference type="KEGG" id="sbz:A464_2175"/>
<gene>
    <name evidence="1" type="ORF">A464_2175</name>
</gene>
<evidence type="ECO:0000313" key="1">
    <source>
        <dbReference type="EMBL" id="AGR59360.1"/>
    </source>
</evidence>
<dbReference type="PATRIC" id="fig|1197719.3.peg.2169"/>
<reference evidence="1 2" key="1">
    <citation type="submission" date="2013-07" db="EMBL/GenBank/DDBJ databases">
        <title>Genome sequence of Salmonella bongori N268-08 - a rare clinical isolate.</title>
        <authorList>
            <person name="Marti R."/>
            <person name="Hagens S."/>
            <person name="Loessner M.J."/>
            <person name="Klumpp J."/>
        </authorList>
    </citation>
    <scope>NUCLEOTIDE SEQUENCE [LARGE SCALE GENOMIC DNA]</scope>
    <source>
        <strain evidence="1 2">N268-08</strain>
    </source>
</reference>
<dbReference type="HOGENOM" id="CLU_3332647_0_0_6"/>
<protein>
    <submittedName>
        <fullName evidence="1">Uncharacterized protein</fullName>
    </submittedName>
</protein>
<dbReference type="EMBL" id="CP006608">
    <property type="protein sequence ID" value="AGR59360.1"/>
    <property type="molecule type" value="Genomic_DNA"/>
</dbReference>
<evidence type="ECO:0000313" key="2">
    <source>
        <dbReference type="Proteomes" id="UP000015042"/>
    </source>
</evidence>